<dbReference type="InterPro" id="IPR036380">
    <property type="entry name" value="Isochorismatase-like_sf"/>
</dbReference>
<organism evidence="4 5">
    <name type="scientific">Piscibacillus halophilus</name>
    <dbReference type="NCBI Taxonomy" id="571933"/>
    <lineage>
        <taxon>Bacteria</taxon>
        <taxon>Bacillati</taxon>
        <taxon>Bacillota</taxon>
        <taxon>Bacilli</taxon>
        <taxon>Bacillales</taxon>
        <taxon>Bacillaceae</taxon>
        <taxon>Piscibacillus</taxon>
    </lineage>
</organism>
<dbReference type="EMBL" id="FOES01000025">
    <property type="protein sequence ID" value="SEQ74265.1"/>
    <property type="molecule type" value="Genomic_DNA"/>
</dbReference>
<dbReference type="SUPFAM" id="SSF52499">
    <property type="entry name" value="Isochorismatase-like hydrolases"/>
    <property type="match status" value="1"/>
</dbReference>
<dbReference type="PANTHER" id="PTHR43540:SF6">
    <property type="entry name" value="ISOCHORISMATASE-LIKE DOMAIN-CONTAINING PROTEIN"/>
    <property type="match status" value="1"/>
</dbReference>
<dbReference type="AlphaFoldDB" id="A0A1H9IIQ4"/>
<gene>
    <name evidence="4" type="ORF">SAMN05216362_12510</name>
</gene>
<dbReference type="CDD" id="cd00431">
    <property type="entry name" value="cysteine_hydrolases"/>
    <property type="match status" value="1"/>
</dbReference>
<dbReference type="InterPro" id="IPR000868">
    <property type="entry name" value="Isochorismatase-like_dom"/>
</dbReference>
<keyword evidence="2" id="KW-0378">Hydrolase</keyword>
<dbReference type="RefSeq" id="WP_091774163.1">
    <property type="nucleotide sequence ID" value="NZ_CAESCL010000087.1"/>
</dbReference>
<evidence type="ECO:0000256" key="1">
    <source>
        <dbReference type="ARBA" id="ARBA00006336"/>
    </source>
</evidence>
<feature type="domain" description="Isochorismatase-like" evidence="3">
    <location>
        <begin position="5"/>
        <end position="168"/>
    </location>
</feature>
<dbReference type="OrthoDB" id="257098at2"/>
<evidence type="ECO:0000313" key="4">
    <source>
        <dbReference type="EMBL" id="SEQ74265.1"/>
    </source>
</evidence>
<dbReference type="GO" id="GO:0016787">
    <property type="term" value="F:hydrolase activity"/>
    <property type="evidence" value="ECO:0007669"/>
    <property type="project" value="UniProtKB-KW"/>
</dbReference>
<comment type="similarity">
    <text evidence="1">Belongs to the isochorismatase family.</text>
</comment>
<dbReference type="Gene3D" id="3.40.50.850">
    <property type="entry name" value="Isochorismatase-like"/>
    <property type="match status" value="1"/>
</dbReference>
<dbReference type="PANTHER" id="PTHR43540">
    <property type="entry name" value="PEROXYUREIDOACRYLATE/UREIDOACRYLATE AMIDOHYDROLASE-RELATED"/>
    <property type="match status" value="1"/>
</dbReference>
<dbReference type="InterPro" id="IPR050272">
    <property type="entry name" value="Isochorismatase-like_hydrls"/>
</dbReference>
<evidence type="ECO:0000313" key="5">
    <source>
        <dbReference type="Proteomes" id="UP000199427"/>
    </source>
</evidence>
<accession>A0A1H9IIQ4</accession>
<keyword evidence="5" id="KW-1185">Reference proteome</keyword>
<reference evidence="4 5" key="1">
    <citation type="submission" date="2016-10" db="EMBL/GenBank/DDBJ databases">
        <authorList>
            <person name="de Groot N.N."/>
        </authorList>
    </citation>
    <scope>NUCLEOTIDE SEQUENCE [LARGE SCALE GENOMIC DNA]</scope>
    <source>
        <strain evidence="4 5">DSM 21633</strain>
    </source>
</reference>
<name>A0A1H9IIQ4_9BACI</name>
<protein>
    <submittedName>
        <fullName evidence="4">Nicotinamidase-related amidase</fullName>
    </submittedName>
</protein>
<dbReference type="Proteomes" id="UP000199427">
    <property type="component" value="Unassembled WGS sequence"/>
</dbReference>
<evidence type="ECO:0000259" key="3">
    <source>
        <dbReference type="Pfam" id="PF00857"/>
    </source>
</evidence>
<proteinExistence type="inferred from homology"/>
<dbReference type="STRING" id="571933.SAMN05216362_12510"/>
<sequence>MKSKTALVLIDLQKESNFGINNMDRVIQNTKEIIKTSKASNIPVIYTRQINRFDGIGLSIGEPLNVDGTPYYYNSDTEQVDIFDEIKPDKDDIVIDKYRWSAFHETSLDLILRNLGVTDIIIGGVVTDGCLMTSTFDAYFRDYKIHLIEDMCGASNEGAHMSAMITMANWIYNLKIYNTNNMKKKINGEQHNFWEANKVDSLKFTPETFREQYKKIKT</sequence>
<dbReference type="Pfam" id="PF00857">
    <property type="entry name" value="Isochorismatase"/>
    <property type="match status" value="1"/>
</dbReference>
<evidence type="ECO:0000256" key="2">
    <source>
        <dbReference type="ARBA" id="ARBA00022801"/>
    </source>
</evidence>